<dbReference type="SMART" id="SM00267">
    <property type="entry name" value="GGDEF"/>
    <property type="match status" value="1"/>
</dbReference>
<dbReference type="OrthoDB" id="9803824at2"/>
<keyword evidence="4" id="KW-1133">Transmembrane helix</keyword>
<dbReference type="PANTHER" id="PTHR45138:SF9">
    <property type="entry name" value="DIGUANYLATE CYCLASE DGCM-RELATED"/>
    <property type="match status" value="1"/>
</dbReference>
<dbReference type="SUPFAM" id="SSF55073">
    <property type="entry name" value="Nucleotide cyclase"/>
    <property type="match status" value="1"/>
</dbReference>
<keyword evidence="4" id="KW-0812">Transmembrane</keyword>
<dbReference type="SUPFAM" id="SSF48452">
    <property type="entry name" value="TPR-like"/>
    <property type="match status" value="1"/>
</dbReference>
<organism evidence="7 8">
    <name type="scientific">Luteimonas terrae</name>
    <dbReference type="NCBI Taxonomy" id="1530191"/>
    <lineage>
        <taxon>Bacteria</taxon>
        <taxon>Pseudomonadati</taxon>
        <taxon>Pseudomonadota</taxon>
        <taxon>Gammaproteobacteria</taxon>
        <taxon>Lysobacterales</taxon>
        <taxon>Lysobacteraceae</taxon>
        <taxon>Luteimonas</taxon>
    </lineage>
</organism>
<reference evidence="7 8" key="1">
    <citation type="submission" date="2019-03" db="EMBL/GenBank/DDBJ databases">
        <title>Luteimonas zhaokaii sp.nov., isolated from the rectal contents of Plateau pika in Yushu, Qinghai Province, China.</title>
        <authorList>
            <person name="Zhang G."/>
        </authorList>
    </citation>
    <scope>NUCLEOTIDE SEQUENCE [LARGE SCALE GENOMIC DNA]</scope>
    <source>
        <strain evidence="7 8">THG-MD21</strain>
    </source>
</reference>
<proteinExistence type="predicted"/>
<dbReference type="EC" id="2.7.7.65" evidence="1"/>
<comment type="catalytic activity">
    <reaction evidence="2">
        <text>2 GTP = 3',3'-c-di-GMP + 2 diphosphate</text>
        <dbReference type="Rhea" id="RHEA:24898"/>
        <dbReference type="ChEBI" id="CHEBI:33019"/>
        <dbReference type="ChEBI" id="CHEBI:37565"/>
        <dbReference type="ChEBI" id="CHEBI:58805"/>
        <dbReference type="EC" id="2.7.7.65"/>
    </reaction>
</comment>
<feature type="domain" description="GGDEF" evidence="6">
    <location>
        <begin position="448"/>
        <end position="588"/>
    </location>
</feature>
<dbReference type="InterPro" id="IPR029787">
    <property type="entry name" value="Nucleotide_cyclase"/>
</dbReference>
<dbReference type="AlphaFoldDB" id="A0A4R5UD26"/>
<feature type="transmembrane region" description="Helical" evidence="4">
    <location>
        <begin position="389"/>
        <end position="407"/>
    </location>
</feature>
<dbReference type="Pfam" id="PF00990">
    <property type="entry name" value="GGDEF"/>
    <property type="match status" value="1"/>
</dbReference>
<dbReference type="InterPro" id="IPR043128">
    <property type="entry name" value="Rev_trsase/Diguanyl_cyclase"/>
</dbReference>
<dbReference type="InterPro" id="IPR000160">
    <property type="entry name" value="GGDEF_dom"/>
</dbReference>
<dbReference type="InterPro" id="IPR050469">
    <property type="entry name" value="Diguanylate_Cyclase"/>
</dbReference>
<dbReference type="GO" id="GO:0052621">
    <property type="term" value="F:diguanylate cyclase activity"/>
    <property type="evidence" value="ECO:0007669"/>
    <property type="project" value="UniProtKB-EC"/>
</dbReference>
<dbReference type="PANTHER" id="PTHR45138">
    <property type="entry name" value="REGULATORY COMPONENTS OF SENSORY TRANSDUCTION SYSTEM"/>
    <property type="match status" value="1"/>
</dbReference>
<comment type="caution">
    <text evidence="7">The sequence shown here is derived from an EMBL/GenBank/DDBJ whole genome shotgun (WGS) entry which is preliminary data.</text>
</comment>
<keyword evidence="4" id="KW-0472">Membrane</keyword>
<accession>A0A4R5UD26</accession>
<dbReference type="PROSITE" id="PS50887">
    <property type="entry name" value="GGDEF"/>
    <property type="match status" value="1"/>
</dbReference>
<dbReference type="CDD" id="cd01949">
    <property type="entry name" value="GGDEF"/>
    <property type="match status" value="1"/>
</dbReference>
<keyword evidence="5" id="KW-0732">Signal</keyword>
<sequence>MTTRDRRGGLLAAVLLMAVAPAMGAPPVAEPDPPLTAQVERCFALRESRPAEAVAIAHAALAGSDVPAPDAIKLQTCLARAAALTGDALTAIDAVDRIESLLASDPQPPEFALRALSNAGAALHLAGDVPRALALYTRAFEVAEAGESDLAQVKMLNNVGNIHSEEMEDFDVAETIYARAQGIADARGLSEPILGYNRGLNHVRAGRRDAARRAFDAALPQASGTDLGVVEQRIRAELTALDSRGIAALPALARLADGQRASDPSGAAVTLMRMSTLALEAGLAAQALTHARAAAELARLGEFRIEYRDALRGEVAALRAQRLFEAAIDVQQTLRDVEVRALRSQNLGTLAGLQARLQDRHSAGELARLHEQRRIDTLEQAHARRLRSAAMAGLILLVVLMLAFAAYQRRVNRRLYRLSSVDSLSGLLNRGAATRALRAMSGAADGDRRPVVFLLDVDYFKHSNDQHGHSTGDAILVEIAARLGACCRPGDLVARWGGEEFLVACPALDLRRAGEIAERLRAVVADAPFPIEDGAVSLSVSIGFACWPDASGAGSARRDRWRDAVDLADRALYASKRGGRDAWTGLWCKPAAPDVRAVLREPEAAIADGRVQAVSSRTPIHWRAAEPAGAPAGWQARGTATDGGHESPAPVPAPAL</sequence>
<feature type="signal peptide" evidence="5">
    <location>
        <begin position="1"/>
        <end position="24"/>
    </location>
</feature>
<gene>
    <name evidence="7" type="ORF">E2F49_03450</name>
</gene>
<feature type="region of interest" description="Disordered" evidence="3">
    <location>
        <begin position="626"/>
        <end position="656"/>
    </location>
</feature>
<evidence type="ECO:0000256" key="4">
    <source>
        <dbReference type="SAM" id="Phobius"/>
    </source>
</evidence>
<evidence type="ECO:0000256" key="5">
    <source>
        <dbReference type="SAM" id="SignalP"/>
    </source>
</evidence>
<evidence type="ECO:0000313" key="8">
    <source>
        <dbReference type="Proteomes" id="UP000295543"/>
    </source>
</evidence>
<name>A0A4R5UD26_9GAMM</name>
<dbReference type="Gene3D" id="3.30.70.270">
    <property type="match status" value="1"/>
</dbReference>
<evidence type="ECO:0000256" key="2">
    <source>
        <dbReference type="ARBA" id="ARBA00034247"/>
    </source>
</evidence>
<dbReference type="RefSeq" id="WP_133392616.1">
    <property type="nucleotide sequence ID" value="NZ_SMTG01000002.1"/>
</dbReference>
<protein>
    <recommendedName>
        <fullName evidence="1">diguanylate cyclase</fullName>
        <ecNumber evidence="1">2.7.7.65</ecNumber>
    </recommendedName>
</protein>
<dbReference type="Proteomes" id="UP000295543">
    <property type="component" value="Unassembled WGS sequence"/>
</dbReference>
<dbReference type="EMBL" id="SMTG01000002">
    <property type="protein sequence ID" value="TDK33113.1"/>
    <property type="molecule type" value="Genomic_DNA"/>
</dbReference>
<dbReference type="InterPro" id="IPR011990">
    <property type="entry name" value="TPR-like_helical_dom_sf"/>
</dbReference>
<dbReference type="Gene3D" id="1.25.40.10">
    <property type="entry name" value="Tetratricopeptide repeat domain"/>
    <property type="match status" value="1"/>
</dbReference>
<feature type="chain" id="PRO_5020823821" description="diguanylate cyclase" evidence="5">
    <location>
        <begin position="25"/>
        <end position="656"/>
    </location>
</feature>
<keyword evidence="8" id="KW-1185">Reference proteome</keyword>
<evidence type="ECO:0000256" key="3">
    <source>
        <dbReference type="SAM" id="MobiDB-lite"/>
    </source>
</evidence>
<evidence type="ECO:0000256" key="1">
    <source>
        <dbReference type="ARBA" id="ARBA00012528"/>
    </source>
</evidence>
<evidence type="ECO:0000259" key="6">
    <source>
        <dbReference type="PROSITE" id="PS50887"/>
    </source>
</evidence>
<dbReference type="Pfam" id="PF13424">
    <property type="entry name" value="TPR_12"/>
    <property type="match status" value="1"/>
</dbReference>
<dbReference type="NCBIfam" id="TIGR00254">
    <property type="entry name" value="GGDEF"/>
    <property type="match status" value="1"/>
</dbReference>
<evidence type="ECO:0000313" key="7">
    <source>
        <dbReference type="EMBL" id="TDK33113.1"/>
    </source>
</evidence>